<reference evidence="1" key="1">
    <citation type="submission" date="2020-08" db="EMBL/GenBank/DDBJ databases">
        <title>Multicomponent nature underlies the extraordinary mechanical properties of spider dragline silk.</title>
        <authorList>
            <person name="Kono N."/>
            <person name="Nakamura H."/>
            <person name="Mori M."/>
            <person name="Yoshida Y."/>
            <person name="Ohtoshi R."/>
            <person name="Malay A.D."/>
            <person name="Moran D.A.P."/>
            <person name="Tomita M."/>
            <person name="Numata K."/>
            <person name="Arakawa K."/>
        </authorList>
    </citation>
    <scope>NUCLEOTIDE SEQUENCE</scope>
</reference>
<evidence type="ECO:0000313" key="1">
    <source>
        <dbReference type="EMBL" id="GFY38482.1"/>
    </source>
</evidence>
<dbReference type="OrthoDB" id="6430127at2759"/>
<protein>
    <submittedName>
        <fullName evidence="1">Uncharacterized protein</fullName>
    </submittedName>
</protein>
<name>A0A8X6WNJ9_9ARAC</name>
<gene>
    <name evidence="1" type="primary">NCL1_31689</name>
    <name evidence="1" type="ORF">TNIN_10521</name>
</gene>
<dbReference type="Proteomes" id="UP000886998">
    <property type="component" value="Unassembled WGS sequence"/>
</dbReference>
<comment type="caution">
    <text evidence="1">The sequence shown here is derived from an EMBL/GenBank/DDBJ whole genome shotgun (WGS) entry which is preliminary data.</text>
</comment>
<sequence>MSPYTKSPEKSYRTTGSIASNRPICDPRYIAFVTSRQVHSCLFLGLNDYNTINVLFSLQSQCVNCPFLALQGYTAFPRNMTPAQAQCMIQKCQDGVKQTSVYLGRKKREENSEPVKETDEHFIPQHKTNKSEKFSLEKNMQVMGEIDVYVDEFYDEEIF</sequence>
<organism evidence="1 2">
    <name type="scientific">Trichonephila inaurata madagascariensis</name>
    <dbReference type="NCBI Taxonomy" id="2747483"/>
    <lineage>
        <taxon>Eukaryota</taxon>
        <taxon>Metazoa</taxon>
        <taxon>Ecdysozoa</taxon>
        <taxon>Arthropoda</taxon>
        <taxon>Chelicerata</taxon>
        <taxon>Arachnida</taxon>
        <taxon>Araneae</taxon>
        <taxon>Araneomorphae</taxon>
        <taxon>Entelegynae</taxon>
        <taxon>Araneoidea</taxon>
        <taxon>Nephilidae</taxon>
        <taxon>Trichonephila</taxon>
        <taxon>Trichonephila inaurata</taxon>
    </lineage>
</organism>
<keyword evidence="2" id="KW-1185">Reference proteome</keyword>
<accession>A0A8X6WNJ9</accession>
<dbReference type="EMBL" id="BMAV01000874">
    <property type="protein sequence ID" value="GFY38482.1"/>
    <property type="molecule type" value="Genomic_DNA"/>
</dbReference>
<dbReference type="AlphaFoldDB" id="A0A8X6WNJ9"/>
<proteinExistence type="predicted"/>
<evidence type="ECO:0000313" key="2">
    <source>
        <dbReference type="Proteomes" id="UP000886998"/>
    </source>
</evidence>